<protein>
    <submittedName>
        <fullName evidence="2">Uncharacterized protein</fullName>
    </submittedName>
</protein>
<accession>A0AAD7X1P6</accession>
<name>A0AAD7X1P6_9TELE</name>
<feature type="region of interest" description="Disordered" evidence="1">
    <location>
        <begin position="39"/>
        <end position="60"/>
    </location>
</feature>
<gene>
    <name evidence="2" type="ORF">AAFF_G00284190</name>
</gene>
<sequence length="161" mass="17504">MENRAGACDSADDVTRMTSLQSVPVLEFTTRHLTAHAVSAPRRAKVQAAGPTSPRSGPNIHREKIDAFAGEIPGQNREGLATLLLAQLYPAGPTRWVKPVSFGSHSGQGLNDLNGWRFRIARRVQNDRALQTSAAALIEPGGRAWREEAQSRSAVIFRPAR</sequence>
<evidence type="ECO:0000256" key="1">
    <source>
        <dbReference type="SAM" id="MobiDB-lite"/>
    </source>
</evidence>
<reference evidence="2" key="1">
    <citation type="journal article" date="2023" name="Science">
        <title>Genome structures resolve the early diversification of teleost fishes.</title>
        <authorList>
            <person name="Parey E."/>
            <person name="Louis A."/>
            <person name="Montfort J."/>
            <person name="Bouchez O."/>
            <person name="Roques C."/>
            <person name="Iampietro C."/>
            <person name="Lluch J."/>
            <person name="Castinel A."/>
            <person name="Donnadieu C."/>
            <person name="Desvignes T."/>
            <person name="Floi Bucao C."/>
            <person name="Jouanno E."/>
            <person name="Wen M."/>
            <person name="Mejri S."/>
            <person name="Dirks R."/>
            <person name="Jansen H."/>
            <person name="Henkel C."/>
            <person name="Chen W.J."/>
            <person name="Zahm M."/>
            <person name="Cabau C."/>
            <person name="Klopp C."/>
            <person name="Thompson A.W."/>
            <person name="Robinson-Rechavi M."/>
            <person name="Braasch I."/>
            <person name="Lecointre G."/>
            <person name="Bobe J."/>
            <person name="Postlethwait J.H."/>
            <person name="Berthelot C."/>
            <person name="Roest Crollius H."/>
            <person name="Guiguen Y."/>
        </authorList>
    </citation>
    <scope>NUCLEOTIDE SEQUENCE</scope>
    <source>
        <strain evidence="2">NC1722</strain>
    </source>
</reference>
<dbReference type="EMBL" id="JAINUG010000004">
    <property type="protein sequence ID" value="KAJ8417192.1"/>
    <property type="molecule type" value="Genomic_DNA"/>
</dbReference>
<keyword evidence="3" id="KW-1185">Reference proteome</keyword>
<organism evidence="2 3">
    <name type="scientific">Aldrovandia affinis</name>
    <dbReference type="NCBI Taxonomy" id="143900"/>
    <lineage>
        <taxon>Eukaryota</taxon>
        <taxon>Metazoa</taxon>
        <taxon>Chordata</taxon>
        <taxon>Craniata</taxon>
        <taxon>Vertebrata</taxon>
        <taxon>Euteleostomi</taxon>
        <taxon>Actinopterygii</taxon>
        <taxon>Neopterygii</taxon>
        <taxon>Teleostei</taxon>
        <taxon>Notacanthiformes</taxon>
        <taxon>Halosauridae</taxon>
        <taxon>Aldrovandia</taxon>
    </lineage>
</organism>
<dbReference type="Proteomes" id="UP001221898">
    <property type="component" value="Unassembled WGS sequence"/>
</dbReference>
<evidence type="ECO:0000313" key="3">
    <source>
        <dbReference type="Proteomes" id="UP001221898"/>
    </source>
</evidence>
<evidence type="ECO:0000313" key="2">
    <source>
        <dbReference type="EMBL" id="KAJ8417192.1"/>
    </source>
</evidence>
<dbReference type="AlphaFoldDB" id="A0AAD7X1P6"/>
<comment type="caution">
    <text evidence="2">The sequence shown here is derived from an EMBL/GenBank/DDBJ whole genome shotgun (WGS) entry which is preliminary data.</text>
</comment>
<proteinExistence type="predicted"/>